<dbReference type="PANTHER" id="PTHR46927:SF3">
    <property type="entry name" value="THAP-TYPE DOMAIN-CONTAINING PROTEIN"/>
    <property type="match status" value="1"/>
</dbReference>
<comment type="catalytic activity">
    <reaction evidence="7">
        <text>a D-aminoacyl-tRNA + H2O = a tRNA + a D-alpha-amino acid + H(+)</text>
        <dbReference type="Rhea" id="RHEA:13953"/>
        <dbReference type="Rhea" id="RHEA-COMP:10123"/>
        <dbReference type="Rhea" id="RHEA-COMP:10124"/>
        <dbReference type="ChEBI" id="CHEBI:15377"/>
        <dbReference type="ChEBI" id="CHEBI:15378"/>
        <dbReference type="ChEBI" id="CHEBI:59871"/>
        <dbReference type="ChEBI" id="CHEBI:78442"/>
        <dbReference type="ChEBI" id="CHEBI:79333"/>
        <dbReference type="EC" id="3.1.1.96"/>
    </reaction>
</comment>
<dbReference type="GO" id="GO:0005737">
    <property type="term" value="C:cytoplasm"/>
    <property type="evidence" value="ECO:0007669"/>
    <property type="project" value="InterPro"/>
</dbReference>
<evidence type="ECO:0000313" key="11">
    <source>
        <dbReference type="Ensembl" id="ENSAMXP00005038645.1"/>
    </source>
</evidence>
<dbReference type="Gene3D" id="3.50.80.10">
    <property type="entry name" value="D-tyrosyl-tRNA(Tyr) deacylase"/>
    <property type="match status" value="1"/>
</dbReference>
<accession>A0A8B9KJY0</accession>
<dbReference type="EC" id="3.1.1.96" evidence="1"/>
<dbReference type="Pfam" id="PF17921">
    <property type="entry name" value="Integrase_H2C2"/>
    <property type="match status" value="2"/>
</dbReference>
<sequence length="793" mass="90481">MANANERCSATRRRDVTDWIDNCEGCSHPTNPAMRVQCIVPGCESSGMADNEEEVTFHRFPFGEPERLKCWISFAHRDRWSIHNRSAMCSKHFTEDSFEQDGDVLCLKPDAVPTIEPSAYQQVSNECWVGVSMESMKNEPLEEYDLEHSEHPYSKGKTVQTSTDGGSMNSFLFLSTSEPVFRKYDALEKYLRTGVYRSMPYCRKGAIKRCAKRFCLQDGVLHYRHGSKLRRVLRSREEVICVLREHHDKRGHFGLKRCLGSISVLYYWGTINRDVEEWIGNCQFCMEMDEATQKFRCSVYSCNNYNGPLERTLGLTFHRFPFHEPERLNQWIRNLHRVNWQPRPRSVVCSTHFTEDCFDHSGGSVQLKPHAVPTLLLCTSQGNEEDSSYSFNERSGTFEDDSTTQHAFFSKYDAIEKYLNGKGYPPGLTSVEKNTFRRLCTRFAIHDGFLFYTSGRRVQEHGRRRVVRSKEEVQSTLTVYHDDMNHLSYEKCLKLISRHFFWGSLKADVAMWIQRCHQCSYPDKPYTMDQCPSPETPEVSELLEPMEEQYSLGLPAQVNGTVAAENEDVPLSVSEVAVEDSSSSARTKSLLHFQPESKTPDTPVIIKEDPAVSSSCSRQTPEESAQKQKSCSLSARTVIQQCSHALLQVKPQIADADSEWVEIHEGMVIYVCFYKGATKNIVPKMVNTLLNAKIFPVSGGRNISVLELPGNVLIVPQDTMTGVMKGTRVQHHSAVERWKGVHLYKRFVYLCEQEMAASVKCTEAGVTVKHGVYGNMQTMYLNSNGPLTHVIEF</sequence>
<evidence type="ECO:0000313" key="12">
    <source>
        <dbReference type="Proteomes" id="UP000694621"/>
    </source>
</evidence>
<evidence type="ECO:0000256" key="3">
    <source>
        <dbReference type="ARBA" id="ARBA00022771"/>
    </source>
</evidence>
<protein>
    <recommendedName>
        <fullName evidence="1">D-aminoacyl-tRNA deacylase</fullName>
        <ecNumber evidence="1">3.1.1.96</ecNumber>
    </recommendedName>
</protein>
<evidence type="ECO:0000259" key="10">
    <source>
        <dbReference type="PROSITE" id="PS50950"/>
    </source>
</evidence>
<reference evidence="11" key="1">
    <citation type="submission" date="2025-08" db="UniProtKB">
        <authorList>
            <consortium name="Ensembl"/>
        </authorList>
    </citation>
    <scope>IDENTIFICATION</scope>
</reference>
<dbReference type="Ensembl" id="ENSAMXT00005042090.1">
    <property type="protein sequence ID" value="ENSAMXP00005038645.1"/>
    <property type="gene ID" value="ENSAMXG00005018308.1"/>
</dbReference>
<feature type="domain" description="THAP-type" evidence="10">
    <location>
        <begin position="293"/>
        <end position="376"/>
    </location>
</feature>
<dbReference type="SUPFAM" id="SSF57716">
    <property type="entry name" value="Glucocorticoid receptor-like (DNA-binding domain)"/>
    <property type="match status" value="2"/>
</dbReference>
<dbReference type="PANTHER" id="PTHR46927">
    <property type="entry name" value="AGAP005574-PA"/>
    <property type="match status" value="1"/>
</dbReference>
<dbReference type="AlphaFoldDB" id="A0A8B9KJY0"/>
<keyword evidence="2" id="KW-0479">Metal-binding</keyword>
<feature type="domain" description="THAP-type" evidence="10">
    <location>
        <begin position="34"/>
        <end position="116"/>
    </location>
</feature>
<dbReference type="Gene3D" id="1.10.340.70">
    <property type="match status" value="2"/>
</dbReference>
<dbReference type="SMART" id="SM00980">
    <property type="entry name" value="THAP"/>
    <property type="match status" value="2"/>
</dbReference>
<proteinExistence type="predicted"/>
<feature type="region of interest" description="Disordered" evidence="9">
    <location>
        <begin position="610"/>
        <end position="629"/>
    </location>
</feature>
<dbReference type="Proteomes" id="UP000694621">
    <property type="component" value="Unplaced"/>
</dbReference>
<comment type="catalytic activity">
    <reaction evidence="6">
        <text>glycyl-tRNA(Ala) + H2O = tRNA(Ala) + glycine + H(+)</text>
        <dbReference type="Rhea" id="RHEA:53744"/>
        <dbReference type="Rhea" id="RHEA-COMP:9657"/>
        <dbReference type="Rhea" id="RHEA-COMP:13640"/>
        <dbReference type="ChEBI" id="CHEBI:15377"/>
        <dbReference type="ChEBI" id="CHEBI:15378"/>
        <dbReference type="ChEBI" id="CHEBI:57305"/>
        <dbReference type="ChEBI" id="CHEBI:78442"/>
        <dbReference type="ChEBI" id="CHEBI:78522"/>
        <dbReference type="EC" id="3.1.1.96"/>
    </reaction>
</comment>
<dbReference type="Pfam" id="PF02580">
    <property type="entry name" value="Tyr_Deacylase"/>
    <property type="match status" value="1"/>
</dbReference>
<evidence type="ECO:0000256" key="1">
    <source>
        <dbReference type="ARBA" id="ARBA00013056"/>
    </source>
</evidence>
<name>A0A8B9KJY0_ASTMX</name>
<dbReference type="SMART" id="SM00692">
    <property type="entry name" value="DM3"/>
    <property type="match status" value="2"/>
</dbReference>
<dbReference type="SUPFAM" id="SSF69500">
    <property type="entry name" value="DTD-like"/>
    <property type="match status" value="1"/>
</dbReference>
<dbReference type="InterPro" id="IPR023509">
    <property type="entry name" value="DTD-like_sf"/>
</dbReference>
<dbReference type="InterPro" id="IPR052224">
    <property type="entry name" value="THAP_domain_protein"/>
</dbReference>
<dbReference type="InterPro" id="IPR041588">
    <property type="entry name" value="Integrase_H2C2"/>
</dbReference>
<dbReference type="GO" id="GO:0051499">
    <property type="term" value="F:D-aminoacyl-tRNA deacylase activity"/>
    <property type="evidence" value="ECO:0007669"/>
    <property type="project" value="UniProtKB-EC"/>
</dbReference>
<dbReference type="InterPro" id="IPR003732">
    <property type="entry name" value="Daa-tRNA_deacyls_DTD"/>
</dbReference>
<keyword evidence="3 8" id="KW-0863">Zinc-finger</keyword>
<evidence type="ECO:0000256" key="6">
    <source>
        <dbReference type="ARBA" id="ARBA00047676"/>
    </source>
</evidence>
<keyword evidence="4" id="KW-0862">Zinc</keyword>
<gene>
    <name evidence="11" type="primary">LOC103035568</name>
</gene>
<evidence type="ECO:0000256" key="2">
    <source>
        <dbReference type="ARBA" id="ARBA00022723"/>
    </source>
</evidence>
<evidence type="ECO:0000256" key="5">
    <source>
        <dbReference type="ARBA" id="ARBA00023125"/>
    </source>
</evidence>
<dbReference type="GO" id="GO:0008270">
    <property type="term" value="F:zinc ion binding"/>
    <property type="evidence" value="ECO:0007669"/>
    <property type="project" value="UniProtKB-KW"/>
</dbReference>
<evidence type="ECO:0000256" key="9">
    <source>
        <dbReference type="SAM" id="MobiDB-lite"/>
    </source>
</evidence>
<dbReference type="Pfam" id="PF05485">
    <property type="entry name" value="THAP"/>
    <property type="match status" value="2"/>
</dbReference>
<organism evidence="11 12">
    <name type="scientific">Astyanax mexicanus</name>
    <name type="common">Blind cave fish</name>
    <name type="synonym">Astyanax fasciatus mexicanus</name>
    <dbReference type="NCBI Taxonomy" id="7994"/>
    <lineage>
        <taxon>Eukaryota</taxon>
        <taxon>Metazoa</taxon>
        <taxon>Chordata</taxon>
        <taxon>Craniata</taxon>
        <taxon>Vertebrata</taxon>
        <taxon>Euteleostomi</taxon>
        <taxon>Actinopterygii</taxon>
        <taxon>Neopterygii</taxon>
        <taxon>Teleostei</taxon>
        <taxon>Ostariophysi</taxon>
        <taxon>Characiformes</taxon>
        <taxon>Characoidei</taxon>
        <taxon>Acestrorhamphidae</taxon>
        <taxon>Acestrorhamphinae</taxon>
        <taxon>Astyanax</taxon>
    </lineage>
</organism>
<dbReference type="InterPro" id="IPR006612">
    <property type="entry name" value="THAP_Znf"/>
</dbReference>
<evidence type="ECO:0000256" key="8">
    <source>
        <dbReference type="PROSITE-ProRule" id="PRU00309"/>
    </source>
</evidence>
<dbReference type="PROSITE" id="PS50950">
    <property type="entry name" value="ZF_THAP"/>
    <property type="match status" value="2"/>
</dbReference>
<evidence type="ECO:0000256" key="7">
    <source>
        <dbReference type="ARBA" id="ARBA00048018"/>
    </source>
</evidence>
<keyword evidence="5 8" id="KW-0238">DNA-binding</keyword>
<evidence type="ECO:0000256" key="4">
    <source>
        <dbReference type="ARBA" id="ARBA00022833"/>
    </source>
</evidence>
<dbReference type="GO" id="GO:0003677">
    <property type="term" value="F:DNA binding"/>
    <property type="evidence" value="ECO:0007669"/>
    <property type="project" value="UniProtKB-UniRule"/>
</dbReference>